<dbReference type="EMBL" id="CP008941">
    <property type="protein sequence ID" value="AIK97100.1"/>
    <property type="molecule type" value="Genomic_DNA"/>
</dbReference>
<keyword evidence="2" id="KW-1185">Reference proteome</keyword>
<dbReference type="STRING" id="91604.ID47_10735"/>
<organism evidence="1 2">
    <name type="scientific">Candidatus Odyssella acanthamoebae</name>
    <dbReference type="NCBI Taxonomy" id="91604"/>
    <lineage>
        <taxon>Bacteria</taxon>
        <taxon>Pseudomonadati</taxon>
        <taxon>Pseudomonadota</taxon>
        <taxon>Alphaproteobacteria</taxon>
        <taxon>Holosporales</taxon>
        <taxon>Candidatus Paracaedibacteraceae</taxon>
        <taxon>Candidatus Odyssella</taxon>
    </lineage>
</organism>
<gene>
    <name evidence="1" type="ORF">ID47_10735</name>
</gene>
<dbReference type="Proteomes" id="UP000028926">
    <property type="component" value="Chromosome"/>
</dbReference>
<accession>A0A077B297</accession>
<evidence type="ECO:0008006" key="3">
    <source>
        <dbReference type="Google" id="ProtNLM"/>
    </source>
</evidence>
<dbReference type="InterPro" id="IPR021890">
    <property type="entry name" value="DUF3501"/>
</dbReference>
<dbReference type="eggNOG" id="COG0247">
    <property type="taxonomic scope" value="Bacteria"/>
</dbReference>
<dbReference type="HOGENOM" id="CLU_097886_0_0_5"/>
<dbReference type="Pfam" id="PF12007">
    <property type="entry name" value="DUF3501"/>
    <property type="match status" value="1"/>
</dbReference>
<evidence type="ECO:0000313" key="2">
    <source>
        <dbReference type="Proteomes" id="UP000028926"/>
    </source>
</evidence>
<name>A0A077B297_9PROT</name>
<dbReference type="RefSeq" id="WP_038466189.1">
    <property type="nucleotide sequence ID" value="NZ_CP008941.1"/>
</dbReference>
<reference evidence="1 2" key="1">
    <citation type="submission" date="2014-07" db="EMBL/GenBank/DDBJ databases">
        <title>Comparative genomic insights into amoeba endosymbionts belonging to the families of Holosporaceae and Candidatus Midichloriaceae within Rickettsiales.</title>
        <authorList>
            <person name="Wang Z."/>
            <person name="Wu M."/>
        </authorList>
    </citation>
    <scope>NUCLEOTIDE SEQUENCE [LARGE SCALE GENOMIC DNA]</scope>
    <source>
        <strain evidence="1">PRA3</strain>
    </source>
</reference>
<dbReference type="AlphaFoldDB" id="A0A077B297"/>
<dbReference type="KEGG" id="paca:ID47_10735"/>
<dbReference type="OrthoDB" id="9780579at2"/>
<evidence type="ECO:0000313" key="1">
    <source>
        <dbReference type="EMBL" id="AIK97100.1"/>
    </source>
</evidence>
<sequence>MITRTDIIDSETFTQRRPEWRQQILALKKTRRIALGPDVTLYFENRATLLWQIQEMLYIEKGGEEQIDDELAAYAPLEPNGKELVATVMIEIADPVLRAQKLAQLGHFEFSLILRFAGHILNGMPEDDMDRTNENGKTSSVHFIRWSFTPQQVLDFQLPNIDVIIECIHSRYKEKTILSPRVHESLKSDFKL</sequence>
<protein>
    <recommendedName>
        <fullName evidence="3">DUF3501 family protein</fullName>
    </recommendedName>
</protein>
<proteinExistence type="predicted"/>